<evidence type="ECO:0000256" key="10">
    <source>
        <dbReference type="ARBA" id="ARBA00023077"/>
    </source>
</evidence>
<dbReference type="EMBL" id="PYAL01000004">
    <property type="protein sequence ID" value="RXN87812.1"/>
    <property type="molecule type" value="Genomic_DNA"/>
</dbReference>
<feature type="domain" description="TonB-dependent receptor plug" evidence="19">
    <location>
        <begin position="55"/>
        <end position="152"/>
    </location>
</feature>
<evidence type="ECO:0000256" key="11">
    <source>
        <dbReference type="ARBA" id="ARBA00023136"/>
    </source>
</evidence>
<evidence type="ECO:0000256" key="9">
    <source>
        <dbReference type="ARBA" id="ARBA00023065"/>
    </source>
</evidence>
<gene>
    <name evidence="20" type="ORF">C7R54_14550</name>
</gene>
<dbReference type="InterPro" id="IPR039426">
    <property type="entry name" value="TonB-dep_rcpt-like"/>
</dbReference>
<keyword evidence="5" id="KW-0410">Iron transport</keyword>
<keyword evidence="21" id="KW-1185">Reference proteome</keyword>
<feature type="chain" id="PRO_5020623958" evidence="17">
    <location>
        <begin position="25"/>
        <end position="682"/>
    </location>
</feature>
<evidence type="ECO:0000313" key="20">
    <source>
        <dbReference type="EMBL" id="RXN87812.1"/>
    </source>
</evidence>
<dbReference type="Proteomes" id="UP000290849">
    <property type="component" value="Unassembled WGS sequence"/>
</dbReference>
<dbReference type="Pfam" id="PF07715">
    <property type="entry name" value="Plug"/>
    <property type="match status" value="1"/>
</dbReference>
<evidence type="ECO:0000256" key="5">
    <source>
        <dbReference type="ARBA" id="ARBA00022496"/>
    </source>
</evidence>
<evidence type="ECO:0000256" key="3">
    <source>
        <dbReference type="ARBA" id="ARBA00022448"/>
    </source>
</evidence>
<evidence type="ECO:0000256" key="14">
    <source>
        <dbReference type="PROSITE-ProRule" id="PRU01360"/>
    </source>
</evidence>
<dbReference type="OrthoDB" id="127311at2"/>
<dbReference type="GO" id="GO:0015891">
    <property type="term" value="P:siderophore transport"/>
    <property type="evidence" value="ECO:0007669"/>
    <property type="project" value="InterPro"/>
</dbReference>
<keyword evidence="7 17" id="KW-0732">Signal</keyword>
<keyword evidence="4 14" id="KW-1134">Transmembrane beta strand</keyword>
<reference evidence="20 21" key="1">
    <citation type="journal article" date="2017" name="Int. J. Syst. Evol. Microbiol.">
        <title>Achromobacter aloeverae sp. nov., isolated from the root of Aloe vera (L.) Burm.f.</title>
        <authorList>
            <person name="Kuncharoen N."/>
            <person name="Muramatsu Y."/>
            <person name="Shibata C."/>
            <person name="Kamakura Y."/>
            <person name="Nakagawa Y."/>
            <person name="Tanasupawat S."/>
        </authorList>
    </citation>
    <scope>NUCLEOTIDE SEQUENCE [LARGE SCALE GENOMIC DNA]</scope>
    <source>
        <strain evidence="20 21">AVA-1</strain>
    </source>
</reference>
<dbReference type="Pfam" id="PF00593">
    <property type="entry name" value="TonB_dep_Rec_b-barrel"/>
    <property type="match status" value="1"/>
</dbReference>
<keyword evidence="12 20" id="KW-0675">Receptor</keyword>
<keyword evidence="3 14" id="KW-0813">Transport</keyword>
<evidence type="ECO:0000259" key="18">
    <source>
        <dbReference type="Pfam" id="PF00593"/>
    </source>
</evidence>
<feature type="signal peptide" evidence="17">
    <location>
        <begin position="1"/>
        <end position="24"/>
    </location>
</feature>
<feature type="domain" description="TonB-dependent receptor-like beta-barrel" evidence="18">
    <location>
        <begin position="227"/>
        <end position="653"/>
    </location>
</feature>
<evidence type="ECO:0000256" key="8">
    <source>
        <dbReference type="ARBA" id="ARBA00023004"/>
    </source>
</evidence>
<dbReference type="PANTHER" id="PTHR32552">
    <property type="entry name" value="FERRICHROME IRON RECEPTOR-RELATED"/>
    <property type="match status" value="1"/>
</dbReference>
<dbReference type="AlphaFoldDB" id="A0A4Q1HHW6"/>
<proteinExistence type="inferred from homology"/>
<evidence type="ECO:0000256" key="1">
    <source>
        <dbReference type="ARBA" id="ARBA00004571"/>
    </source>
</evidence>
<feature type="short sequence motif" description="TonB C-terminal box" evidence="15">
    <location>
        <begin position="665"/>
        <end position="682"/>
    </location>
</feature>
<evidence type="ECO:0000256" key="16">
    <source>
        <dbReference type="RuleBase" id="RU003357"/>
    </source>
</evidence>
<dbReference type="GO" id="GO:0009279">
    <property type="term" value="C:cell outer membrane"/>
    <property type="evidence" value="ECO:0007669"/>
    <property type="project" value="UniProtKB-SubCell"/>
</dbReference>
<evidence type="ECO:0000313" key="21">
    <source>
        <dbReference type="Proteomes" id="UP000290849"/>
    </source>
</evidence>
<organism evidence="20 21">
    <name type="scientific">Achromobacter aloeverae</name>
    <dbReference type="NCBI Taxonomy" id="1750518"/>
    <lineage>
        <taxon>Bacteria</taxon>
        <taxon>Pseudomonadati</taxon>
        <taxon>Pseudomonadota</taxon>
        <taxon>Betaproteobacteria</taxon>
        <taxon>Burkholderiales</taxon>
        <taxon>Alcaligenaceae</taxon>
        <taxon>Achromobacter</taxon>
    </lineage>
</organism>
<dbReference type="SUPFAM" id="SSF56935">
    <property type="entry name" value="Porins"/>
    <property type="match status" value="1"/>
</dbReference>
<dbReference type="InterPro" id="IPR010105">
    <property type="entry name" value="TonB_sidphr_rcpt"/>
</dbReference>
<evidence type="ECO:0000256" key="17">
    <source>
        <dbReference type="SAM" id="SignalP"/>
    </source>
</evidence>
<evidence type="ECO:0000256" key="7">
    <source>
        <dbReference type="ARBA" id="ARBA00022729"/>
    </source>
</evidence>
<evidence type="ECO:0000256" key="2">
    <source>
        <dbReference type="ARBA" id="ARBA00009810"/>
    </source>
</evidence>
<dbReference type="Gene3D" id="2.170.130.10">
    <property type="entry name" value="TonB-dependent receptor, plug domain"/>
    <property type="match status" value="1"/>
</dbReference>
<dbReference type="GO" id="GO:0038023">
    <property type="term" value="F:signaling receptor activity"/>
    <property type="evidence" value="ECO:0007669"/>
    <property type="project" value="InterPro"/>
</dbReference>
<keyword evidence="13 14" id="KW-0998">Cell outer membrane</keyword>
<name>A0A4Q1HHW6_9BURK</name>
<dbReference type="InterPro" id="IPR000531">
    <property type="entry name" value="Beta-barrel_TonB"/>
</dbReference>
<dbReference type="PANTHER" id="PTHR32552:SF68">
    <property type="entry name" value="FERRICHROME OUTER MEMBRANE TRANSPORTER_PHAGE RECEPTOR"/>
    <property type="match status" value="1"/>
</dbReference>
<accession>A0A4Q1HHW6</accession>
<protein>
    <submittedName>
        <fullName evidence="20">TonB-dependent siderophore receptor</fullName>
    </submittedName>
</protein>
<evidence type="ECO:0000256" key="4">
    <source>
        <dbReference type="ARBA" id="ARBA00022452"/>
    </source>
</evidence>
<dbReference type="InterPro" id="IPR012910">
    <property type="entry name" value="Plug_dom"/>
</dbReference>
<evidence type="ECO:0000256" key="6">
    <source>
        <dbReference type="ARBA" id="ARBA00022692"/>
    </source>
</evidence>
<dbReference type="Gene3D" id="2.40.170.20">
    <property type="entry name" value="TonB-dependent receptor, beta-barrel domain"/>
    <property type="match status" value="1"/>
</dbReference>
<keyword evidence="11 14" id="KW-0472">Membrane</keyword>
<evidence type="ECO:0000256" key="12">
    <source>
        <dbReference type="ARBA" id="ARBA00023170"/>
    </source>
</evidence>
<evidence type="ECO:0000259" key="19">
    <source>
        <dbReference type="Pfam" id="PF07715"/>
    </source>
</evidence>
<dbReference type="InterPro" id="IPR010917">
    <property type="entry name" value="TonB_rcpt_CS"/>
</dbReference>
<keyword evidence="8" id="KW-0408">Iron</keyword>
<evidence type="ECO:0000256" key="15">
    <source>
        <dbReference type="PROSITE-ProRule" id="PRU10144"/>
    </source>
</evidence>
<dbReference type="PROSITE" id="PS52016">
    <property type="entry name" value="TONB_DEPENDENT_REC_3"/>
    <property type="match status" value="1"/>
</dbReference>
<evidence type="ECO:0000256" key="13">
    <source>
        <dbReference type="ARBA" id="ARBA00023237"/>
    </source>
</evidence>
<comment type="subcellular location">
    <subcellularLocation>
        <location evidence="1 14">Cell outer membrane</location>
        <topology evidence="1 14">Multi-pass membrane protein</topology>
    </subcellularLocation>
</comment>
<dbReference type="NCBIfam" id="TIGR01783">
    <property type="entry name" value="TonB-siderophor"/>
    <property type="match status" value="1"/>
</dbReference>
<dbReference type="RefSeq" id="WP_129151181.1">
    <property type="nucleotide sequence ID" value="NZ_JBHSDO010000011.1"/>
</dbReference>
<keyword evidence="9" id="KW-0406">Ion transport</keyword>
<comment type="similarity">
    <text evidence="2 14 16">Belongs to the TonB-dependent receptor family.</text>
</comment>
<dbReference type="CDD" id="cd01347">
    <property type="entry name" value="ligand_gated_channel"/>
    <property type="match status" value="1"/>
</dbReference>
<comment type="caution">
    <text evidence="20">The sequence shown here is derived from an EMBL/GenBank/DDBJ whole genome shotgun (WGS) entry which is preliminary data.</text>
</comment>
<sequence>MRTYLTAVNAAILGAFGLNCSAYAQQAPDAAPVQEMSAVTVVGTVDALQSLDFLSPGSNFTISQDAIQEKGARRLDQALQYQAGIVSEPFGGDNKVDWFKIRGFDASTSLDGTPTTPNGFFVWKPEIFGVESVEVVKGADSSIFGASAVGGVVNLVTKRPHKEEALSLGAEVGTNNRRGLSVDYNGIANESGSVYYRIVGVAREEDGQQRHTDMQTFYLAPSVTMDFSDRTSLTLLTSIQRENGTPTNGFMPAYGSLIDTPYGHIGRTTNLGEPYSDYLRRTQVSAGWLFRHEFADGWEFTQNYKFTRLDIDQQNTFAYGSDGNRQALRGYSYTNGDTNNNYIDNRIKGKINWGKVEWIPTVGFDYLHSKTDGDNNGFGFVPNIDMFNPVYGQPFDVSGTPYNQKTRQLGAYFNSQVKVGSNWLFTGGIRHDKAEGDSLSSGTNADYDVSHNSRNFGAMYISDYGVSPYFNYTESFQPVAGSDGYGRGYKPYEGKQREVGLKFNPDWLNGTATLAYFDLEEKNALAADSSNIQTQIGKRKNQGIELSTDLRIGKATNLKLAYTHNHAHQDISSDQTVRVPLIPKNQFSAWVSHRLALPSSQALTLAAGIRYNGSTVDETYYPDEKIGSYTLVDLMGLYEINRNWSVQLNVRNLTDKNYISGCDFYCYYGRGRTVDMQVKYQF</sequence>
<dbReference type="PROSITE" id="PS01156">
    <property type="entry name" value="TONB_DEPENDENT_REC_2"/>
    <property type="match status" value="1"/>
</dbReference>
<keyword evidence="6 14" id="KW-0812">Transmembrane</keyword>
<dbReference type="GO" id="GO:0015344">
    <property type="term" value="F:siderophore uptake transmembrane transporter activity"/>
    <property type="evidence" value="ECO:0007669"/>
    <property type="project" value="TreeGrafter"/>
</dbReference>
<dbReference type="InterPro" id="IPR036942">
    <property type="entry name" value="Beta-barrel_TonB_sf"/>
</dbReference>
<dbReference type="InterPro" id="IPR037066">
    <property type="entry name" value="Plug_dom_sf"/>
</dbReference>
<keyword evidence="10 16" id="KW-0798">TonB box</keyword>